<dbReference type="Pfam" id="PF06342">
    <property type="entry name" value="DUF1057"/>
    <property type="match status" value="1"/>
</dbReference>
<dbReference type="RefSeq" id="XP_022321960.1">
    <property type="nucleotide sequence ID" value="XM_022466252.1"/>
</dbReference>
<organism evidence="1 2">
    <name type="scientific">Crassostrea virginica</name>
    <name type="common">Eastern oyster</name>
    <dbReference type="NCBI Taxonomy" id="6565"/>
    <lineage>
        <taxon>Eukaryota</taxon>
        <taxon>Metazoa</taxon>
        <taxon>Spiralia</taxon>
        <taxon>Lophotrochozoa</taxon>
        <taxon>Mollusca</taxon>
        <taxon>Bivalvia</taxon>
        <taxon>Autobranchia</taxon>
        <taxon>Pteriomorphia</taxon>
        <taxon>Ostreida</taxon>
        <taxon>Ostreoidea</taxon>
        <taxon>Ostreidae</taxon>
        <taxon>Crassostrea</taxon>
    </lineage>
</organism>
<name>A0A8B8D2I0_CRAVI</name>
<dbReference type="PANTHER" id="PTHR47533:SF4">
    <property type="entry name" value="AB HYDROLASE-1 DOMAIN-CONTAINING PROTEIN"/>
    <property type="match status" value="1"/>
</dbReference>
<keyword evidence="1" id="KW-1185">Reference proteome</keyword>
<dbReference type="AlphaFoldDB" id="A0A8B8D2I0"/>
<dbReference type="Gene3D" id="3.40.50.1820">
    <property type="entry name" value="alpha/beta hydrolase"/>
    <property type="match status" value="1"/>
</dbReference>
<dbReference type="Proteomes" id="UP000694844">
    <property type="component" value="Chromosome 3"/>
</dbReference>
<sequence>MEFRCILSWSAVSGLGRNKAVKALFRQSFCSVASISKLTNPVTFSKHVTNVPPRKNNNELTWKCDKTVVNCRYKDGNGKLPVKVNVFDNHLGHNAPTVVMLLGLSGSGEDFRPMVDVFTSAGIRCIAPELPGFGDSVISRSDIYRLDFTSVGQSQMLIDILREIDIERVDSLVAHSAASWLAVRFGSTCQNVKSLSLINPMSIRPNKAMRPYLWTKLVGATARNSSLWPIVDSYIEIGARRSGFKIPSHERRQMFVSLETASTVDFDLITDDVKALRENRLPVFMAWSRNDKMIEEKLSRDLLNTLGMPTENDVSGDHPGQNQLRKELVFESGGHALHKKQAYSVSEHIISMLSSLL</sequence>
<dbReference type="InterPro" id="IPR029058">
    <property type="entry name" value="AB_hydrolase_fold"/>
</dbReference>
<dbReference type="OrthoDB" id="6431331at2759"/>
<gene>
    <name evidence="2" type="primary">LOC111123718</name>
</gene>
<reference evidence="2" key="1">
    <citation type="submission" date="2025-08" db="UniProtKB">
        <authorList>
            <consortium name="RefSeq"/>
        </authorList>
    </citation>
    <scope>IDENTIFICATION</scope>
    <source>
        <tissue evidence="2">Whole sample</tissue>
    </source>
</reference>
<evidence type="ECO:0000313" key="2">
    <source>
        <dbReference type="RefSeq" id="XP_022321960.1"/>
    </source>
</evidence>
<evidence type="ECO:0000313" key="1">
    <source>
        <dbReference type="Proteomes" id="UP000694844"/>
    </source>
</evidence>
<proteinExistence type="predicted"/>
<dbReference type="SUPFAM" id="SSF53474">
    <property type="entry name" value="alpha/beta-Hydrolases"/>
    <property type="match status" value="1"/>
</dbReference>
<dbReference type="GeneID" id="111123718"/>
<dbReference type="PANTHER" id="PTHR47533">
    <property type="entry name" value="PROTEIN CBG21859"/>
    <property type="match status" value="1"/>
</dbReference>
<protein>
    <submittedName>
        <fullName evidence="2">Uncharacterized protein LOC111123718</fullName>
    </submittedName>
</protein>
<accession>A0A8B8D2I0</accession>
<dbReference type="InterPro" id="IPR010463">
    <property type="entry name" value="DUF1057"/>
</dbReference>
<dbReference type="KEGG" id="cvn:111123718"/>